<evidence type="ECO:0000256" key="2">
    <source>
        <dbReference type="ARBA" id="ARBA00004496"/>
    </source>
</evidence>
<keyword evidence="7" id="KW-0131">Cell cycle</keyword>
<comment type="subcellular location">
    <subcellularLocation>
        <location evidence="2">Cytoplasm</location>
    </subcellularLocation>
    <subcellularLocation>
        <location evidence="1">Nucleus</location>
    </subcellularLocation>
</comment>
<evidence type="ECO:0000256" key="3">
    <source>
        <dbReference type="ARBA" id="ARBA00022490"/>
    </source>
</evidence>
<gene>
    <name evidence="10" type="ORF">M0813_03571</name>
</gene>
<dbReference type="EMBL" id="JAOAOG010000257">
    <property type="protein sequence ID" value="KAJ6235425.1"/>
    <property type="molecule type" value="Genomic_DNA"/>
</dbReference>
<protein>
    <submittedName>
        <fullName evidence="10">Sarcoma antigen ny-sar-95-related</fullName>
    </submittedName>
</protein>
<feature type="compositionally biased region" description="Basic and acidic residues" evidence="9">
    <location>
        <begin position="188"/>
        <end position="205"/>
    </location>
</feature>
<evidence type="ECO:0000256" key="8">
    <source>
        <dbReference type="ARBA" id="ARBA00061603"/>
    </source>
</evidence>
<sequence>MNFRRTAFIVDFCNTKHFTNSSKELESFGVNNNQIYNSIRKHYVESTLEYSRLAFDLFPNTSELSIFVTGKPTVRLNNYSRNEQDILKITEGFLQTKSFNDKTQFSLVIEKTIKKAIYSLSEKVSNYSSSQNMNFNCSIKKKKHNFFRCILLLNRRNEFHSIDHEWVLECVSKINEKSLKNNLKGKSFQREREREREREKQREKKSGLKKRNIGLLIKHLEFVVLWTDFAFDLQREGQQTGVDLINDKIYSRDGSVRITEYLVPTIKIVNVVNDLATYQMRLAAYQIHNIPMKDNQQNQLFRVKHDVYLLVHDLHQSVKKELPKESEKSKTQVYIPGYLKYLSTNNQELTWKRGYKTNDILGMAIKNTLRATPLNVSASPTVCLIKYVMHGKAVILNNLSSNQNILLSGKNGILYLSKVYKDNGNIKRPNRKLNLSIGFPTFPIQDLPDNALINTSVEQWKNADYHRYLALYLQLKKIITSNLWENKSEINDLKFLKIQLSNIVKKGVKRDFSKMVGSGGEGEYERLQRGVVEIEENGRGITQVKNENYHFQDKNNFLKDNVNSSNTPISNQMDNKNSVKVEIKQSLINRQKNAFATSSIDNETYTIENIERKTCHLDLDFNIYSEFRNNLQYQTLQIKEIMENINPTNRQINNSISSLTRLYEQKYDTNYLTLWTEMYKFFQRFQKSKKHEKVENAFLNLFKQVQDQNPKHEINKLRSSLKIKVINNNGKIDNKFFFEKKRRLNLFELSQHMNLK</sequence>
<evidence type="ECO:0000256" key="9">
    <source>
        <dbReference type="SAM" id="MobiDB-lite"/>
    </source>
</evidence>
<dbReference type="Proteomes" id="UP001150062">
    <property type="component" value="Unassembled WGS sequence"/>
</dbReference>
<name>A0ABQ8XSU1_9EUKA</name>
<keyword evidence="4" id="KW-0132">Cell division</keyword>
<reference evidence="10" key="1">
    <citation type="submission" date="2022-08" db="EMBL/GenBank/DDBJ databases">
        <title>Novel sulfate-reducing endosymbionts in the free-living metamonad Anaeramoeba.</title>
        <authorList>
            <person name="Jerlstrom-Hultqvist J."/>
            <person name="Cepicka I."/>
            <person name="Gallot-Lavallee L."/>
            <person name="Salas-Leiva D."/>
            <person name="Curtis B.A."/>
            <person name="Zahonova K."/>
            <person name="Pipaliya S."/>
            <person name="Dacks J."/>
            <person name="Roger A.J."/>
        </authorList>
    </citation>
    <scope>NUCLEOTIDE SEQUENCE</scope>
    <source>
        <strain evidence="10">Schooner1</strain>
    </source>
</reference>
<dbReference type="InterPro" id="IPR019355">
    <property type="entry name" value="Cell_cycle_regulator_Mat89Bb"/>
</dbReference>
<dbReference type="PANTHER" id="PTHR12955:SF1">
    <property type="entry name" value="INTEGRATOR COMPLEX SUBUNIT 13"/>
    <property type="match status" value="1"/>
</dbReference>
<keyword evidence="6" id="KW-0539">Nucleus</keyword>
<comment type="caution">
    <text evidence="10">The sequence shown here is derived from an EMBL/GenBank/DDBJ whole genome shotgun (WGS) entry which is preliminary data.</text>
</comment>
<comment type="similarity">
    <text evidence="8">Belongs to the Integrator subunit 13 family.</text>
</comment>
<evidence type="ECO:0000256" key="7">
    <source>
        <dbReference type="ARBA" id="ARBA00023306"/>
    </source>
</evidence>
<evidence type="ECO:0000256" key="1">
    <source>
        <dbReference type="ARBA" id="ARBA00004123"/>
    </source>
</evidence>
<evidence type="ECO:0000256" key="4">
    <source>
        <dbReference type="ARBA" id="ARBA00022618"/>
    </source>
</evidence>
<proteinExistence type="inferred from homology"/>
<accession>A0ABQ8XSU1</accession>
<keyword evidence="11" id="KW-1185">Reference proteome</keyword>
<feature type="region of interest" description="Disordered" evidence="9">
    <location>
        <begin position="185"/>
        <end position="205"/>
    </location>
</feature>
<dbReference type="PANTHER" id="PTHR12955">
    <property type="entry name" value="SARCOMA ANTIGEN NY-SAR-95-RELATED"/>
    <property type="match status" value="1"/>
</dbReference>
<organism evidence="10 11">
    <name type="scientific">Anaeramoeba flamelloides</name>
    <dbReference type="NCBI Taxonomy" id="1746091"/>
    <lineage>
        <taxon>Eukaryota</taxon>
        <taxon>Metamonada</taxon>
        <taxon>Anaeramoebidae</taxon>
        <taxon>Anaeramoeba</taxon>
    </lineage>
</organism>
<evidence type="ECO:0000256" key="5">
    <source>
        <dbReference type="ARBA" id="ARBA00022776"/>
    </source>
</evidence>
<keyword evidence="3" id="KW-0963">Cytoplasm</keyword>
<keyword evidence="5" id="KW-0498">Mitosis</keyword>
<evidence type="ECO:0000313" key="10">
    <source>
        <dbReference type="EMBL" id="KAJ6235425.1"/>
    </source>
</evidence>
<evidence type="ECO:0000256" key="6">
    <source>
        <dbReference type="ARBA" id="ARBA00023242"/>
    </source>
</evidence>
<evidence type="ECO:0000313" key="11">
    <source>
        <dbReference type="Proteomes" id="UP001150062"/>
    </source>
</evidence>
<dbReference type="Pfam" id="PF10221">
    <property type="entry name" value="Mat89Bb"/>
    <property type="match status" value="2"/>
</dbReference>